<evidence type="ECO:0008006" key="4">
    <source>
        <dbReference type="Google" id="ProtNLM"/>
    </source>
</evidence>
<evidence type="ECO:0000313" key="3">
    <source>
        <dbReference type="Proteomes" id="UP000598217"/>
    </source>
</evidence>
<keyword evidence="3" id="KW-1185">Reference proteome</keyword>
<reference evidence="2 3" key="1">
    <citation type="submission" date="2020-10" db="EMBL/GenBank/DDBJ databases">
        <title>Sequencing the genomes of 1000 actinobacteria strains.</title>
        <authorList>
            <person name="Klenk H.-P."/>
        </authorList>
    </citation>
    <scope>NUCLEOTIDE SEQUENCE [LARGE SCALE GENOMIC DNA]</scope>
    <source>
        <strain evidence="2 3">DSM 45157</strain>
    </source>
</reference>
<feature type="compositionally biased region" description="Basic and acidic residues" evidence="1">
    <location>
        <begin position="1"/>
        <end position="15"/>
    </location>
</feature>
<dbReference type="Proteomes" id="UP000598217">
    <property type="component" value="Unassembled WGS sequence"/>
</dbReference>
<dbReference type="RefSeq" id="WP_225942352.1">
    <property type="nucleotide sequence ID" value="NZ_BMXJ01000006.1"/>
</dbReference>
<protein>
    <recommendedName>
        <fullName evidence="4">DUF4192 domain-containing protein</fullName>
    </recommendedName>
</protein>
<proteinExistence type="predicted"/>
<organism evidence="2 3">
    <name type="scientific">Nocardiopsis terrae</name>
    <dbReference type="NCBI Taxonomy" id="372655"/>
    <lineage>
        <taxon>Bacteria</taxon>
        <taxon>Bacillati</taxon>
        <taxon>Actinomycetota</taxon>
        <taxon>Actinomycetes</taxon>
        <taxon>Streptosporangiales</taxon>
        <taxon>Nocardiopsidaceae</taxon>
        <taxon>Nocardiopsis</taxon>
    </lineage>
</organism>
<dbReference type="EMBL" id="JADBDY010000001">
    <property type="protein sequence ID" value="MBE1456991.1"/>
    <property type="molecule type" value="Genomic_DNA"/>
</dbReference>
<accession>A0ABR9HD80</accession>
<sequence>MTEREGMPCDQHEPSTDPFEDPSVTPDPAAVPLRLRNPADLLAALPYLVTHPLTDAVVSLVLGRGSVLGVLYGELDHLDHVLTPARSGTAAVDAALAAGGTGMLVAGFGPPERVTPHVDALLARAGARGLPVPEALRVTGNRYWSYVCRDPGCCPPGGVPFDPDASPVPAEAVLRGLVPGGGGGSARTRFLLDPVLGAPRAEAAEAAEAEEERVRQEDAEEALRDRWLPEVLAALRGEGHRRVTEPAALARLGVRLTELRVRDAVWTRITPESAEIHVRLWSRVVRHVPERHRPAPAALLAVAAWQYDDQRLARAALDVALAADPGYAMAVLMARALRWGLPAERWRGFVATRLDGGEQPEDGEFSGPDRG</sequence>
<evidence type="ECO:0000313" key="2">
    <source>
        <dbReference type="EMBL" id="MBE1456991.1"/>
    </source>
</evidence>
<name>A0ABR9HD80_9ACTN</name>
<feature type="region of interest" description="Disordered" evidence="1">
    <location>
        <begin position="1"/>
        <end position="30"/>
    </location>
</feature>
<comment type="caution">
    <text evidence="2">The sequence shown here is derived from an EMBL/GenBank/DDBJ whole genome shotgun (WGS) entry which is preliminary data.</text>
</comment>
<evidence type="ECO:0000256" key="1">
    <source>
        <dbReference type="SAM" id="MobiDB-lite"/>
    </source>
</evidence>
<dbReference type="Pfam" id="PF13830">
    <property type="entry name" value="DUF4192"/>
    <property type="match status" value="1"/>
</dbReference>
<gene>
    <name evidence="2" type="ORF">H4W79_001205</name>
</gene>
<dbReference type="InterPro" id="IPR025447">
    <property type="entry name" value="DUF4192"/>
</dbReference>